<dbReference type="InterPro" id="IPR036271">
    <property type="entry name" value="Tet_transcr_reg_TetR-rel_C_sf"/>
</dbReference>
<dbReference type="PROSITE" id="PS01081">
    <property type="entry name" value="HTH_TETR_1"/>
    <property type="match status" value="1"/>
</dbReference>
<dbReference type="EMBL" id="CP015438">
    <property type="protein sequence ID" value="ANB60825.1"/>
    <property type="molecule type" value="Genomic_DNA"/>
</dbReference>
<evidence type="ECO:0000313" key="4">
    <source>
        <dbReference type="EMBL" id="ANB60825.1"/>
    </source>
</evidence>
<dbReference type="PATRIC" id="fig|294699.3.peg.2269"/>
<feature type="domain" description="HTH tetR-type" evidence="3">
    <location>
        <begin position="8"/>
        <end position="68"/>
    </location>
</feature>
<name>A0A160F4V3_9BACL</name>
<dbReference type="PANTHER" id="PTHR43479:SF7">
    <property type="entry name" value="TETR-FAMILY TRANSCRIPTIONAL REGULATOR"/>
    <property type="match status" value="1"/>
</dbReference>
<keyword evidence="1 2" id="KW-0238">DNA-binding</keyword>
<dbReference type="OrthoDB" id="2720430at2"/>
<evidence type="ECO:0000259" key="3">
    <source>
        <dbReference type="PROSITE" id="PS50977"/>
    </source>
</evidence>
<proteinExistence type="predicted"/>
<dbReference type="KEGG" id="aamy:GFC30_2200"/>
<sequence length="197" mass="22755">MKRQQKAQQTRQKIVAAAYDVFLQNGFQKTTITQIIKQANIGYGTAYVYFQNKDEIFIDIMEDVMQKFYAIAEMPFAPKTKGEAVHLIHHQVRLFLELAVQEKALLRVMKEAIGISSIAAKTWKHIRERFIARIAEDVAYSQKNGLANCHLQPQLVARGWFYANEMYMWELTEPSVPFSLEEAALHLTEMYTNGVYS</sequence>
<dbReference type="Proteomes" id="UP000076865">
    <property type="component" value="Chromosome"/>
</dbReference>
<feature type="DNA-binding region" description="H-T-H motif" evidence="2">
    <location>
        <begin position="31"/>
        <end position="50"/>
    </location>
</feature>
<accession>A0A160F4V3</accession>
<reference evidence="4 5" key="1">
    <citation type="journal article" date="2006" name="Syst. Appl. Microbiol.">
        <title>Anoxybacillus amylolyticus sp. nov., a thermophilic amylase producing bacterium isolated from Mount Rittmann (Antarctica).</title>
        <authorList>
            <person name="Poli A."/>
            <person name="Esposito E."/>
            <person name="Lama L."/>
            <person name="Orlando P."/>
            <person name="Nicolaus G."/>
            <person name="de Appolonia F."/>
            <person name="Gambacorta A."/>
            <person name="Nicolaus B."/>
        </authorList>
    </citation>
    <scope>NUCLEOTIDE SEQUENCE [LARGE SCALE GENOMIC DNA]</scope>
    <source>
        <strain evidence="4 5">DSM 15939</strain>
    </source>
</reference>
<protein>
    <submittedName>
        <fullName evidence="4">Bacterial regulatory s, tetR family protein</fullName>
    </submittedName>
</protein>
<dbReference type="SUPFAM" id="SSF48498">
    <property type="entry name" value="Tetracyclin repressor-like, C-terminal domain"/>
    <property type="match status" value="1"/>
</dbReference>
<dbReference type="PROSITE" id="PS50977">
    <property type="entry name" value="HTH_TETR_2"/>
    <property type="match status" value="1"/>
</dbReference>
<evidence type="ECO:0000256" key="1">
    <source>
        <dbReference type="ARBA" id="ARBA00023125"/>
    </source>
</evidence>
<dbReference type="InterPro" id="IPR001647">
    <property type="entry name" value="HTH_TetR"/>
</dbReference>
<evidence type="ECO:0000313" key="5">
    <source>
        <dbReference type="Proteomes" id="UP000076865"/>
    </source>
</evidence>
<evidence type="ECO:0000256" key="2">
    <source>
        <dbReference type="PROSITE-ProRule" id="PRU00335"/>
    </source>
</evidence>
<dbReference type="InterPro" id="IPR023772">
    <property type="entry name" value="DNA-bd_HTH_TetR-type_CS"/>
</dbReference>
<organism evidence="4 5">
    <name type="scientific">Anoxybacteroides amylolyticum</name>
    <dbReference type="NCBI Taxonomy" id="294699"/>
    <lineage>
        <taxon>Bacteria</taxon>
        <taxon>Bacillati</taxon>
        <taxon>Bacillota</taxon>
        <taxon>Bacilli</taxon>
        <taxon>Bacillales</taxon>
        <taxon>Anoxybacillaceae</taxon>
        <taxon>Anoxybacteroides</taxon>
    </lineage>
</organism>
<gene>
    <name evidence="4" type="ORF">GFC30_2200</name>
</gene>
<dbReference type="PANTHER" id="PTHR43479">
    <property type="entry name" value="ACREF/ENVCD OPERON REPRESSOR-RELATED"/>
    <property type="match status" value="1"/>
</dbReference>
<dbReference type="AlphaFoldDB" id="A0A160F4V3"/>
<dbReference type="Gene3D" id="1.10.357.10">
    <property type="entry name" value="Tetracycline Repressor, domain 2"/>
    <property type="match status" value="1"/>
</dbReference>
<dbReference type="Pfam" id="PF00440">
    <property type="entry name" value="TetR_N"/>
    <property type="match status" value="1"/>
</dbReference>
<dbReference type="Gene3D" id="1.10.10.60">
    <property type="entry name" value="Homeodomain-like"/>
    <property type="match status" value="1"/>
</dbReference>
<keyword evidence="5" id="KW-1185">Reference proteome</keyword>
<dbReference type="InterPro" id="IPR009057">
    <property type="entry name" value="Homeodomain-like_sf"/>
</dbReference>
<dbReference type="GO" id="GO:0003677">
    <property type="term" value="F:DNA binding"/>
    <property type="evidence" value="ECO:0007669"/>
    <property type="project" value="UniProtKB-UniRule"/>
</dbReference>
<dbReference type="SUPFAM" id="SSF46689">
    <property type="entry name" value="Homeodomain-like"/>
    <property type="match status" value="1"/>
</dbReference>
<dbReference type="PRINTS" id="PR00455">
    <property type="entry name" value="HTHTETR"/>
</dbReference>
<dbReference type="RefSeq" id="WP_066325349.1">
    <property type="nucleotide sequence ID" value="NZ_CP015438.1"/>
</dbReference>
<dbReference type="InterPro" id="IPR050624">
    <property type="entry name" value="HTH-type_Tx_Regulator"/>
</dbReference>